<keyword evidence="3" id="KW-0378">Hydrolase</keyword>
<dbReference type="InterPro" id="IPR032466">
    <property type="entry name" value="Metal_Hydrolase"/>
</dbReference>
<dbReference type="PANTHER" id="PTHR21240:SF28">
    <property type="entry name" value="ISO-OROTATE DECARBOXYLASE (EUROFUNG)"/>
    <property type="match status" value="1"/>
</dbReference>
<dbReference type="GO" id="GO:0005737">
    <property type="term" value="C:cytoplasm"/>
    <property type="evidence" value="ECO:0007669"/>
    <property type="project" value="TreeGrafter"/>
</dbReference>
<sequence>MTRFICEPTGHAPTCACRPGRRSLLRGAAFLGAAALLPPAAFGQAARPRRIDVHHHLTPPIYKDAALRRVEMAPVARDWTPEKTVADLDAAGIDVAILSVSTPGLGFAEGEERRRLARVCNEYAAEMGQRHPGRFGSFAALPLPDVDGALAEAVYALDTLKADGVLLFTSYGNLYLGDEKLHPLYEELNRRKAIVATHPLSPQCCGNLVPQIADTVVEFGTDTSRSIASLMFSGTAAKYPDIRFIFSHAGGTLPFLIERLDFQARPPAQSAKLVGGAVRPALGHFLYDTAQAANPVALGALRSLVSADRIVLGSDFPYRTSQEQVQGLAGCGLDAATLRRIECGNAEALMPRLKA</sequence>
<protein>
    <submittedName>
        <fullName evidence="3">Amidohydrolase</fullName>
    </submittedName>
</protein>
<dbReference type="CDD" id="cd01292">
    <property type="entry name" value="metallo-dependent_hydrolases"/>
    <property type="match status" value="1"/>
</dbReference>
<evidence type="ECO:0000313" key="4">
    <source>
        <dbReference type="Proteomes" id="UP000317078"/>
    </source>
</evidence>
<name>A0A502G222_9PROT</name>
<dbReference type="PANTHER" id="PTHR21240">
    <property type="entry name" value="2-AMINO-3-CARBOXYLMUCONATE-6-SEMIALDEHYDE DECARBOXYLASE"/>
    <property type="match status" value="1"/>
</dbReference>
<reference evidence="3 4" key="1">
    <citation type="journal article" date="2019" name="Environ. Microbiol.">
        <title>Species interactions and distinct microbial communities in high Arctic permafrost affected cryosols are associated with the CH4 and CO2 gas fluxes.</title>
        <authorList>
            <person name="Altshuler I."/>
            <person name="Hamel J."/>
            <person name="Turney S."/>
            <person name="Magnuson E."/>
            <person name="Levesque R."/>
            <person name="Greer C."/>
            <person name="Whyte L.G."/>
        </authorList>
    </citation>
    <scope>NUCLEOTIDE SEQUENCE [LARGE SCALE GENOMIC DNA]</scope>
    <source>
        <strain evidence="3 4">S9.3B</strain>
    </source>
</reference>
<dbReference type="InterPro" id="IPR006311">
    <property type="entry name" value="TAT_signal"/>
</dbReference>
<feature type="domain" description="Amidohydrolase-related" evidence="2">
    <location>
        <begin position="51"/>
        <end position="349"/>
    </location>
</feature>
<accession>A0A502G222</accession>
<comment type="caution">
    <text evidence="3">The sequence shown here is derived from an EMBL/GenBank/DDBJ whole genome shotgun (WGS) entry which is preliminary data.</text>
</comment>
<gene>
    <name evidence="3" type="ORF">EAH89_13750</name>
</gene>
<keyword evidence="1" id="KW-0456">Lyase</keyword>
<organism evidence="3 4">
    <name type="scientific">Muricoccus nepalensis</name>
    <dbReference type="NCBI Taxonomy" id="1854500"/>
    <lineage>
        <taxon>Bacteria</taxon>
        <taxon>Pseudomonadati</taxon>
        <taxon>Pseudomonadota</taxon>
        <taxon>Alphaproteobacteria</taxon>
        <taxon>Acetobacterales</taxon>
        <taxon>Roseomonadaceae</taxon>
        <taxon>Muricoccus</taxon>
    </lineage>
</organism>
<dbReference type="AlphaFoldDB" id="A0A502G222"/>
<dbReference type="Proteomes" id="UP000317078">
    <property type="component" value="Unassembled WGS sequence"/>
</dbReference>
<dbReference type="RefSeq" id="WP_140884038.1">
    <property type="nucleotide sequence ID" value="NZ_RCZP01000012.1"/>
</dbReference>
<evidence type="ECO:0000313" key="3">
    <source>
        <dbReference type="EMBL" id="TPG55631.1"/>
    </source>
</evidence>
<dbReference type="OrthoDB" id="9799024at2"/>
<evidence type="ECO:0000259" key="2">
    <source>
        <dbReference type="Pfam" id="PF04909"/>
    </source>
</evidence>
<dbReference type="GO" id="GO:0019748">
    <property type="term" value="P:secondary metabolic process"/>
    <property type="evidence" value="ECO:0007669"/>
    <property type="project" value="TreeGrafter"/>
</dbReference>
<dbReference type="InterPro" id="IPR006680">
    <property type="entry name" value="Amidohydro-rel"/>
</dbReference>
<dbReference type="EMBL" id="RCZP01000012">
    <property type="protein sequence ID" value="TPG55631.1"/>
    <property type="molecule type" value="Genomic_DNA"/>
</dbReference>
<proteinExistence type="predicted"/>
<dbReference type="PROSITE" id="PS51318">
    <property type="entry name" value="TAT"/>
    <property type="match status" value="1"/>
</dbReference>
<keyword evidence="4" id="KW-1185">Reference proteome</keyword>
<dbReference type="Gene3D" id="3.20.20.140">
    <property type="entry name" value="Metal-dependent hydrolases"/>
    <property type="match status" value="1"/>
</dbReference>
<dbReference type="GO" id="GO:0016831">
    <property type="term" value="F:carboxy-lyase activity"/>
    <property type="evidence" value="ECO:0007669"/>
    <property type="project" value="InterPro"/>
</dbReference>
<evidence type="ECO:0000256" key="1">
    <source>
        <dbReference type="ARBA" id="ARBA00023239"/>
    </source>
</evidence>
<dbReference type="GO" id="GO:0016787">
    <property type="term" value="F:hydrolase activity"/>
    <property type="evidence" value="ECO:0007669"/>
    <property type="project" value="UniProtKB-KW"/>
</dbReference>
<dbReference type="InterPro" id="IPR032465">
    <property type="entry name" value="ACMSD"/>
</dbReference>
<dbReference type="Pfam" id="PF04909">
    <property type="entry name" value="Amidohydro_2"/>
    <property type="match status" value="1"/>
</dbReference>
<dbReference type="SUPFAM" id="SSF51556">
    <property type="entry name" value="Metallo-dependent hydrolases"/>
    <property type="match status" value="1"/>
</dbReference>